<accession>A0A2Z4XWQ5</accession>
<evidence type="ECO:0000313" key="4">
    <source>
        <dbReference type="Proteomes" id="UP000251120"/>
    </source>
</evidence>
<dbReference type="AlphaFoldDB" id="A0A2Z4XWQ5"/>
<feature type="transmembrane region" description="Helical" evidence="1">
    <location>
        <begin position="12"/>
        <end position="39"/>
    </location>
</feature>
<dbReference type="GO" id="GO:0016746">
    <property type="term" value="F:acyltransferase activity"/>
    <property type="evidence" value="ECO:0007669"/>
    <property type="project" value="UniProtKB-KW"/>
</dbReference>
<dbReference type="KEGG" id="fad:CDH04_00835"/>
<dbReference type="RefSeq" id="WP_112869223.1">
    <property type="nucleotide sequence ID" value="NZ_CP021781.1"/>
</dbReference>
<keyword evidence="3" id="KW-0808">Transferase</keyword>
<name>A0A2Z4XWQ5_9GAMM</name>
<feature type="transmembrane region" description="Helical" evidence="1">
    <location>
        <begin position="51"/>
        <end position="70"/>
    </location>
</feature>
<evidence type="ECO:0000259" key="2">
    <source>
        <dbReference type="SMART" id="SM00563"/>
    </source>
</evidence>
<protein>
    <submittedName>
        <fullName evidence="3">Acyltransferase</fullName>
    </submittedName>
</protein>
<dbReference type="PANTHER" id="PTHR10983:SF16">
    <property type="entry name" value="LYSOCARDIOLIPIN ACYLTRANSFERASE 1"/>
    <property type="match status" value="1"/>
</dbReference>
<sequence>MLKALKYAYYGLFSIICLLINSAIVFLPVIFFSVLKLIIPIKSVKYHCTTAVQALASFWVSFAILVTELFSPTEIEFEQNAELRRKNSYLIISNHKSWLDTLILMLAFHKKIAFPKFFMKFQMFFVPLIGIVCWALEFPAMKRYSKEYIAKHPDKEGKDIEMTKEYCQSLSDRPTTIVNFVEGTRYTDQKAKKSNYSHLLRPKAGGIAVILKSLSGKMTGILNTTIVYENPNQTLWDFMIRKTKKIKVKVDFIPIAEVPLGDYFNNANDKKTFQNWLNNLWLKNDKYIDQELSN</sequence>
<gene>
    <name evidence="3" type="ORF">CDH04_00835</name>
</gene>
<dbReference type="CDD" id="cd07990">
    <property type="entry name" value="LPLAT_LCLAT1-like"/>
    <property type="match status" value="1"/>
</dbReference>
<dbReference type="Pfam" id="PF01553">
    <property type="entry name" value="Acyltransferase"/>
    <property type="match status" value="1"/>
</dbReference>
<dbReference type="EMBL" id="CP021781">
    <property type="protein sequence ID" value="AXA33048.1"/>
    <property type="molecule type" value="Genomic_DNA"/>
</dbReference>
<feature type="domain" description="Phospholipid/glycerol acyltransferase" evidence="2">
    <location>
        <begin position="89"/>
        <end position="229"/>
    </location>
</feature>
<keyword evidence="1" id="KW-0812">Transmembrane</keyword>
<dbReference type="SUPFAM" id="SSF69593">
    <property type="entry name" value="Glycerol-3-phosphate (1)-acyltransferase"/>
    <property type="match status" value="1"/>
</dbReference>
<dbReference type="PANTHER" id="PTHR10983">
    <property type="entry name" value="1-ACYLGLYCEROL-3-PHOSPHATE ACYLTRANSFERASE-RELATED"/>
    <property type="match status" value="1"/>
</dbReference>
<feature type="transmembrane region" description="Helical" evidence="1">
    <location>
        <begin position="117"/>
        <end position="136"/>
    </location>
</feature>
<keyword evidence="1" id="KW-1133">Transmembrane helix</keyword>
<proteinExistence type="predicted"/>
<dbReference type="SMART" id="SM00563">
    <property type="entry name" value="PlsC"/>
    <property type="match status" value="1"/>
</dbReference>
<keyword evidence="1" id="KW-0472">Membrane</keyword>
<dbReference type="NCBIfam" id="NF010621">
    <property type="entry name" value="PRK14014.1"/>
    <property type="match status" value="1"/>
</dbReference>
<dbReference type="InterPro" id="IPR002123">
    <property type="entry name" value="Plipid/glycerol_acylTrfase"/>
</dbReference>
<organism evidence="3 4">
    <name type="scientific">Francisella adeliensis</name>
    <dbReference type="NCBI Taxonomy" id="2007306"/>
    <lineage>
        <taxon>Bacteria</taxon>
        <taxon>Pseudomonadati</taxon>
        <taxon>Pseudomonadota</taxon>
        <taxon>Gammaproteobacteria</taxon>
        <taxon>Thiotrichales</taxon>
        <taxon>Francisellaceae</taxon>
        <taxon>Francisella</taxon>
    </lineage>
</organism>
<evidence type="ECO:0000313" key="3">
    <source>
        <dbReference type="EMBL" id="AXA33048.1"/>
    </source>
</evidence>
<dbReference type="Proteomes" id="UP000251120">
    <property type="component" value="Chromosome"/>
</dbReference>
<keyword evidence="3" id="KW-0012">Acyltransferase</keyword>
<evidence type="ECO:0000256" key="1">
    <source>
        <dbReference type="SAM" id="Phobius"/>
    </source>
</evidence>
<dbReference type="OrthoDB" id="319710at2"/>
<reference evidence="3 4" key="1">
    <citation type="submission" date="2017-06" db="EMBL/GenBank/DDBJ databases">
        <title>Complete genome of Francisella adeliensis.</title>
        <authorList>
            <person name="Vallesi A."/>
            <person name="Sjodin A."/>
        </authorList>
    </citation>
    <scope>NUCLEOTIDE SEQUENCE [LARGE SCALE GENOMIC DNA]</scope>
    <source>
        <strain evidence="3 4">FDC440</strain>
    </source>
</reference>